<name>A0A835L787_SPOEX</name>
<evidence type="ECO:0000313" key="3">
    <source>
        <dbReference type="Proteomes" id="UP000648187"/>
    </source>
</evidence>
<dbReference type="EMBL" id="JACKWZ010000075">
    <property type="protein sequence ID" value="KAF9417232.1"/>
    <property type="molecule type" value="Genomic_DNA"/>
</dbReference>
<gene>
    <name evidence="2" type="ORF">HW555_005634</name>
</gene>
<evidence type="ECO:0000313" key="2">
    <source>
        <dbReference type="EMBL" id="KAF9417232.1"/>
    </source>
</evidence>
<feature type="region of interest" description="Disordered" evidence="1">
    <location>
        <begin position="174"/>
        <end position="198"/>
    </location>
</feature>
<keyword evidence="3" id="KW-1185">Reference proteome</keyword>
<organism evidence="2 3">
    <name type="scientific">Spodoptera exigua</name>
    <name type="common">Beet armyworm</name>
    <name type="synonym">Noctua fulgens</name>
    <dbReference type="NCBI Taxonomy" id="7107"/>
    <lineage>
        <taxon>Eukaryota</taxon>
        <taxon>Metazoa</taxon>
        <taxon>Ecdysozoa</taxon>
        <taxon>Arthropoda</taxon>
        <taxon>Hexapoda</taxon>
        <taxon>Insecta</taxon>
        <taxon>Pterygota</taxon>
        <taxon>Neoptera</taxon>
        <taxon>Endopterygota</taxon>
        <taxon>Lepidoptera</taxon>
        <taxon>Glossata</taxon>
        <taxon>Ditrysia</taxon>
        <taxon>Noctuoidea</taxon>
        <taxon>Noctuidae</taxon>
        <taxon>Amphipyrinae</taxon>
        <taxon>Spodoptera</taxon>
    </lineage>
</organism>
<protein>
    <submittedName>
        <fullName evidence="2">Uncharacterized protein</fullName>
    </submittedName>
</protein>
<dbReference type="Proteomes" id="UP000648187">
    <property type="component" value="Unassembled WGS sequence"/>
</dbReference>
<comment type="caution">
    <text evidence="2">The sequence shown here is derived from an EMBL/GenBank/DDBJ whole genome shotgun (WGS) entry which is preliminary data.</text>
</comment>
<reference evidence="2" key="1">
    <citation type="submission" date="2020-08" db="EMBL/GenBank/DDBJ databases">
        <title>Spodoptera exigua strain:BAW_Kor-Di-RS1 Genome sequencing and assembly.</title>
        <authorList>
            <person name="Kim J."/>
            <person name="Nam H.Y."/>
            <person name="Kwon M."/>
            <person name="Choi J.H."/>
            <person name="Cho S.R."/>
            <person name="Kim G.-H."/>
        </authorList>
    </citation>
    <scope>NUCLEOTIDE SEQUENCE</scope>
    <source>
        <strain evidence="2">BAW_Kor-Di-RS1</strain>
        <tissue evidence="2">Whole-body</tissue>
    </source>
</reference>
<dbReference type="AlphaFoldDB" id="A0A835L787"/>
<proteinExistence type="predicted"/>
<feature type="region of interest" description="Disordered" evidence="1">
    <location>
        <begin position="28"/>
        <end position="77"/>
    </location>
</feature>
<sequence>MEKLKAKSKNKKTIQITYPAPYLHSWINEAPPVSKKRSAIRNPRSFNRPRRPNSSPKGKSQSFSAVRRPDPTAPHLKYGVFSNNRITSNRVLPKVKQQDTAIKQRYNVMNRRISDSRNSLSQSIRRQGNKNLKPQIRDSPVFVFRTADKSFTRQLSQSKVTHVDIKPRKYMSAPASFCPSPNQRLGPRFRSPVRKTLR</sequence>
<accession>A0A835L787</accession>
<evidence type="ECO:0000256" key="1">
    <source>
        <dbReference type="SAM" id="MobiDB-lite"/>
    </source>
</evidence>
<feature type="compositionally biased region" description="Low complexity" evidence="1">
    <location>
        <begin position="41"/>
        <end position="56"/>
    </location>
</feature>